<accession>A0A9D4VCX7</accession>
<evidence type="ECO:0000313" key="1">
    <source>
        <dbReference type="EMBL" id="KAI5083927.1"/>
    </source>
</evidence>
<evidence type="ECO:0000313" key="2">
    <source>
        <dbReference type="Proteomes" id="UP000886520"/>
    </source>
</evidence>
<dbReference type="EMBL" id="JABFUD020000001">
    <property type="protein sequence ID" value="KAI5083927.1"/>
    <property type="molecule type" value="Genomic_DNA"/>
</dbReference>
<protein>
    <submittedName>
        <fullName evidence="1">Uncharacterized protein</fullName>
    </submittedName>
</protein>
<comment type="caution">
    <text evidence="1">The sequence shown here is derived from an EMBL/GenBank/DDBJ whole genome shotgun (WGS) entry which is preliminary data.</text>
</comment>
<gene>
    <name evidence="1" type="ORF">GOP47_0000096</name>
</gene>
<dbReference type="Proteomes" id="UP000886520">
    <property type="component" value="Chromosome 1"/>
</dbReference>
<sequence length="116" mass="13114">MAKAVGQAWTPEMVVQHLGEKEEDVTKRKKGAHGIPTQKLEEHIKLINFVSQGVCLKEDDKYLSKQVFMEVIRVFDGGKCEWAKTLAKAMNTSIAAIEDKGQTLYICASIWQELYN</sequence>
<proteinExistence type="predicted"/>
<organism evidence="1 2">
    <name type="scientific">Adiantum capillus-veneris</name>
    <name type="common">Maidenhair fern</name>
    <dbReference type="NCBI Taxonomy" id="13818"/>
    <lineage>
        <taxon>Eukaryota</taxon>
        <taxon>Viridiplantae</taxon>
        <taxon>Streptophyta</taxon>
        <taxon>Embryophyta</taxon>
        <taxon>Tracheophyta</taxon>
        <taxon>Polypodiopsida</taxon>
        <taxon>Polypodiidae</taxon>
        <taxon>Polypodiales</taxon>
        <taxon>Pteridineae</taxon>
        <taxon>Pteridaceae</taxon>
        <taxon>Vittarioideae</taxon>
        <taxon>Adiantum</taxon>
    </lineage>
</organism>
<name>A0A9D4VCX7_ADICA</name>
<keyword evidence="2" id="KW-1185">Reference proteome</keyword>
<reference evidence="1" key="1">
    <citation type="submission" date="2021-01" db="EMBL/GenBank/DDBJ databases">
        <title>Adiantum capillus-veneris genome.</title>
        <authorList>
            <person name="Fang Y."/>
            <person name="Liao Q."/>
        </authorList>
    </citation>
    <scope>NUCLEOTIDE SEQUENCE</scope>
    <source>
        <strain evidence="1">H3</strain>
        <tissue evidence="1">Leaf</tissue>
    </source>
</reference>
<dbReference type="AlphaFoldDB" id="A0A9D4VCX7"/>